<dbReference type="GO" id="GO:0016989">
    <property type="term" value="F:sigma factor antagonist activity"/>
    <property type="evidence" value="ECO:0007669"/>
    <property type="project" value="TreeGrafter"/>
</dbReference>
<feature type="domain" description="Protein FecR C-terminal" evidence="3">
    <location>
        <begin position="266"/>
        <end position="334"/>
    </location>
</feature>
<keyword evidence="1" id="KW-1133">Transmembrane helix</keyword>
<dbReference type="EMBL" id="FUZZ01000001">
    <property type="protein sequence ID" value="SKC95830.1"/>
    <property type="molecule type" value="Genomic_DNA"/>
</dbReference>
<feature type="transmembrane region" description="Helical" evidence="1">
    <location>
        <begin position="93"/>
        <end position="111"/>
    </location>
</feature>
<keyword evidence="1" id="KW-0472">Membrane</keyword>
<dbReference type="Gene3D" id="3.55.50.30">
    <property type="match status" value="1"/>
</dbReference>
<evidence type="ECO:0000259" key="3">
    <source>
        <dbReference type="Pfam" id="PF16344"/>
    </source>
</evidence>
<evidence type="ECO:0000313" key="4">
    <source>
        <dbReference type="EMBL" id="SKC95830.1"/>
    </source>
</evidence>
<keyword evidence="1" id="KW-0812">Transmembrane</keyword>
<dbReference type="Pfam" id="PF04773">
    <property type="entry name" value="FecR"/>
    <property type="match status" value="1"/>
</dbReference>
<dbReference type="AlphaFoldDB" id="A0A1T5N5S0"/>
<dbReference type="InterPro" id="IPR012373">
    <property type="entry name" value="Ferrdict_sens_TM"/>
</dbReference>
<evidence type="ECO:0000313" key="5">
    <source>
        <dbReference type="Proteomes" id="UP000190166"/>
    </source>
</evidence>
<protein>
    <submittedName>
        <fullName evidence="4">FecR family protein</fullName>
    </submittedName>
</protein>
<proteinExistence type="predicted"/>
<keyword evidence="5" id="KW-1185">Reference proteome</keyword>
<dbReference type="Pfam" id="PF16344">
    <property type="entry name" value="FecR_C"/>
    <property type="match status" value="1"/>
</dbReference>
<feature type="domain" description="FecR protein" evidence="2">
    <location>
        <begin position="133"/>
        <end position="221"/>
    </location>
</feature>
<dbReference type="Gene3D" id="2.60.120.1440">
    <property type="match status" value="1"/>
</dbReference>
<dbReference type="Proteomes" id="UP000190166">
    <property type="component" value="Unassembled WGS sequence"/>
</dbReference>
<evidence type="ECO:0000256" key="1">
    <source>
        <dbReference type="SAM" id="Phobius"/>
    </source>
</evidence>
<reference evidence="4 5" key="1">
    <citation type="submission" date="2017-02" db="EMBL/GenBank/DDBJ databases">
        <authorList>
            <person name="Peterson S.W."/>
        </authorList>
    </citation>
    <scope>NUCLEOTIDE SEQUENCE [LARGE SCALE GENOMIC DNA]</scope>
    <source>
        <strain evidence="4 5">DSM 18108</strain>
    </source>
</reference>
<dbReference type="InterPro" id="IPR032508">
    <property type="entry name" value="FecR_C"/>
</dbReference>
<sequence length="341" mass="38703">MNNLFNKSFMKKERIEYLIKKYAGNTITSAEEAELMQFIGHKDNDLNEIRALMEETWDDGTEPLVLDNQAADRIFEQVIKSDQPSRMRWLRPWMGWAAAFILLCFGTTFFYPKYSGQQNTADRFPVVNAIARSEHKKIILPDGSTVILNNNSTLEYPEKFTGPTRTVTLKGEGYFDILHNPASPFIVQSGKLKTTVLGTAFNIKALNGNDEIIVTVTRGRVSVADEHKVLGILEPNEQMVFHTGDKKPDLVKVQAKEIVQWQQNDLFFENITMEEAAAVLSQRFNTRITFLNDQGKNCRFTATFLKGESLDEIIKVITSFNDAEYKTLPGEIIISGKNCNN</sequence>
<dbReference type="PIRSF" id="PIRSF018266">
    <property type="entry name" value="FecR"/>
    <property type="match status" value="1"/>
</dbReference>
<gene>
    <name evidence="4" type="ORF">SAMN05660461_0533</name>
</gene>
<evidence type="ECO:0000259" key="2">
    <source>
        <dbReference type="Pfam" id="PF04773"/>
    </source>
</evidence>
<dbReference type="PANTHER" id="PTHR30273">
    <property type="entry name" value="PERIPLASMIC SIGNAL SENSOR AND SIGMA FACTOR ACTIVATOR FECR-RELATED"/>
    <property type="match status" value="1"/>
</dbReference>
<accession>A0A1T5N5S0</accession>
<dbReference type="PANTHER" id="PTHR30273:SF2">
    <property type="entry name" value="PROTEIN FECR"/>
    <property type="match status" value="1"/>
</dbReference>
<dbReference type="InterPro" id="IPR006860">
    <property type="entry name" value="FecR"/>
</dbReference>
<dbReference type="STRING" id="393003.SAMN05660461_0533"/>
<organism evidence="4 5">
    <name type="scientific">Chitinophaga ginsengisegetis</name>
    <dbReference type="NCBI Taxonomy" id="393003"/>
    <lineage>
        <taxon>Bacteria</taxon>
        <taxon>Pseudomonadati</taxon>
        <taxon>Bacteroidota</taxon>
        <taxon>Chitinophagia</taxon>
        <taxon>Chitinophagales</taxon>
        <taxon>Chitinophagaceae</taxon>
        <taxon>Chitinophaga</taxon>
    </lineage>
</organism>
<name>A0A1T5N5S0_9BACT</name>